<name>A0A498CT00_9GAMM</name>
<evidence type="ECO:0000313" key="1">
    <source>
        <dbReference type="EMBL" id="RLL29930.1"/>
    </source>
</evidence>
<dbReference type="Proteomes" id="UP000273105">
    <property type="component" value="Unassembled WGS sequence"/>
</dbReference>
<sequence length="77" mass="9083">MQESLKKDAEELALRKAWKRAQDIVCHSFDQKTIDACRQSSEERLERLISGESTFEEEDAVLMMQWRALNNRPKNQD</sequence>
<comment type="caution">
    <text evidence="1">The sequence shown here is derived from an EMBL/GenBank/DDBJ whole genome shotgun (WGS) entry which is preliminary data.</text>
</comment>
<organism evidence="1 3">
    <name type="scientific">Acinetobacter cumulans</name>
    <dbReference type="NCBI Taxonomy" id="2136182"/>
    <lineage>
        <taxon>Bacteria</taxon>
        <taxon>Pseudomonadati</taxon>
        <taxon>Pseudomonadota</taxon>
        <taxon>Gammaproteobacteria</taxon>
        <taxon>Moraxellales</taxon>
        <taxon>Moraxellaceae</taxon>
        <taxon>Acinetobacter</taxon>
    </lineage>
</organism>
<accession>A0A498CT00</accession>
<reference evidence="3 4" key="1">
    <citation type="submission" date="2018-09" db="EMBL/GenBank/DDBJ databases">
        <title>The draft genome of Acinetobacter sp. strains.</title>
        <authorList>
            <person name="Qin J."/>
            <person name="Feng Y."/>
            <person name="Zong Z."/>
        </authorList>
    </citation>
    <scope>NUCLEOTIDE SEQUENCE [LARGE SCALE GENOMIC DNA]</scope>
    <source>
        <strain evidence="2 4">WCHAc060001</strain>
        <strain evidence="1 3">WCHAc060003</strain>
    </source>
</reference>
<dbReference type="Proteomes" id="UP000267166">
    <property type="component" value="Unassembled WGS sequence"/>
</dbReference>
<evidence type="ECO:0000313" key="3">
    <source>
        <dbReference type="Proteomes" id="UP000267166"/>
    </source>
</evidence>
<protein>
    <submittedName>
        <fullName evidence="1">Uncharacterized protein</fullName>
    </submittedName>
</protein>
<gene>
    <name evidence="2" type="ORF">D9K79_17510</name>
    <name evidence="1" type="ORF">D9K80_16505</name>
</gene>
<dbReference type="EMBL" id="RCHD01000061">
    <property type="protein sequence ID" value="RLL29930.1"/>
    <property type="molecule type" value="Genomic_DNA"/>
</dbReference>
<proteinExistence type="predicted"/>
<dbReference type="AlphaFoldDB" id="A0A498CT00"/>
<keyword evidence="4" id="KW-1185">Reference proteome</keyword>
<dbReference type="EMBL" id="RCHE01000074">
    <property type="protein sequence ID" value="RLL36939.1"/>
    <property type="molecule type" value="Genomic_DNA"/>
</dbReference>
<evidence type="ECO:0000313" key="4">
    <source>
        <dbReference type="Proteomes" id="UP000273105"/>
    </source>
</evidence>
<evidence type="ECO:0000313" key="2">
    <source>
        <dbReference type="EMBL" id="RLL36939.1"/>
    </source>
</evidence>